<evidence type="ECO:0000256" key="1">
    <source>
        <dbReference type="SAM" id="MobiDB-lite"/>
    </source>
</evidence>
<dbReference type="AlphaFoldDB" id="A0A382KLI5"/>
<proteinExistence type="predicted"/>
<gene>
    <name evidence="2" type="ORF">METZ01_LOCUS277289</name>
</gene>
<name>A0A382KLI5_9ZZZZ</name>
<feature type="region of interest" description="Disordered" evidence="1">
    <location>
        <begin position="19"/>
        <end position="63"/>
    </location>
</feature>
<evidence type="ECO:0000313" key="2">
    <source>
        <dbReference type="EMBL" id="SVC24435.1"/>
    </source>
</evidence>
<dbReference type="EMBL" id="UINC01080986">
    <property type="protein sequence ID" value="SVC24435.1"/>
    <property type="molecule type" value="Genomic_DNA"/>
</dbReference>
<feature type="non-terminal residue" evidence="2">
    <location>
        <position position="63"/>
    </location>
</feature>
<reference evidence="2" key="1">
    <citation type="submission" date="2018-05" db="EMBL/GenBank/DDBJ databases">
        <authorList>
            <person name="Lanie J.A."/>
            <person name="Ng W.-L."/>
            <person name="Kazmierczak K.M."/>
            <person name="Andrzejewski T.M."/>
            <person name="Davidsen T.M."/>
            <person name="Wayne K.J."/>
            <person name="Tettelin H."/>
            <person name="Glass J.I."/>
            <person name="Rusch D."/>
            <person name="Podicherti R."/>
            <person name="Tsui H.-C.T."/>
            <person name="Winkler M.E."/>
        </authorList>
    </citation>
    <scope>NUCLEOTIDE SEQUENCE</scope>
</reference>
<sequence>MSELEKTIEELEAEVLAELEEASEKPLGKAKDLGLGSDNAGDSVSNAKDPAPNVAGAESKEKV</sequence>
<feature type="compositionally biased region" description="Basic and acidic residues" evidence="1">
    <location>
        <begin position="22"/>
        <end position="32"/>
    </location>
</feature>
<accession>A0A382KLI5</accession>
<organism evidence="2">
    <name type="scientific">marine metagenome</name>
    <dbReference type="NCBI Taxonomy" id="408172"/>
    <lineage>
        <taxon>unclassified sequences</taxon>
        <taxon>metagenomes</taxon>
        <taxon>ecological metagenomes</taxon>
    </lineage>
</organism>
<protein>
    <submittedName>
        <fullName evidence="2">Uncharacterized protein</fullName>
    </submittedName>
</protein>